<evidence type="ECO:0000256" key="11">
    <source>
        <dbReference type="RuleBase" id="RU000304"/>
    </source>
</evidence>
<dbReference type="GO" id="GO:0005737">
    <property type="term" value="C:cytoplasm"/>
    <property type="evidence" value="ECO:0007669"/>
    <property type="project" value="TreeGrafter"/>
</dbReference>
<evidence type="ECO:0000259" key="12">
    <source>
        <dbReference type="PROSITE" id="PS50011"/>
    </source>
</evidence>
<dbReference type="Pfam" id="PF00069">
    <property type="entry name" value="Pkinase"/>
    <property type="match status" value="1"/>
</dbReference>
<dbReference type="PROSITE" id="PS50011">
    <property type="entry name" value="PROTEIN_KINASE_DOM"/>
    <property type="match status" value="1"/>
</dbReference>
<keyword evidence="4" id="KW-0808">Transferase</keyword>
<accession>A0A7S4JG78</accession>
<dbReference type="AlphaFoldDB" id="A0A7S4JG78"/>
<evidence type="ECO:0000256" key="6">
    <source>
        <dbReference type="ARBA" id="ARBA00022777"/>
    </source>
</evidence>
<evidence type="ECO:0000313" key="13">
    <source>
        <dbReference type="EMBL" id="CAE2262686.1"/>
    </source>
</evidence>
<comment type="similarity">
    <text evidence="1">Belongs to the protein kinase superfamily. CMGC Ser/Thr protein kinase family. CDC2/CDKX subfamily.</text>
</comment>
<evidence type="ECO:0000256" key="9">
    <source>
        <dbReference type="ARBA" id="ARBA00048367"/>
    </source>
</evidence>
<evidence type="ECO:0000256" key="1">
    <source>
        <dbReference type="ARBA" id="ARBA00006485"/>
    </source>
</evidence>
<comment type="catalytic activity">
    <reaction evidence="9">
        <text>L-seryl-[protein] + ATP = O-phospho-L-seryl-[protein] + ADP + H(+)</text>
        <dbReference type="Rhea" id="RHEA:17989"/>
        <dbReference type="Rhea" id="RHEA-COMP:9863"/>
        <dbReference type="Rhea" id="RHEA-COMP:11604"/>
        <dbReference type="ChEBI" id="CHEBI:15378"/>
        <dbReference type="ChEBI" id="CHEBI:29999"/>
        <dbReference type="ChEBI" id="CHEBI:30616"/>
        <dbReference type="ChEBI" id="CHEBI:83421"/>
        <dbReference type="ChEBI" id="CHEBI:456216"/>
        <dbReference type="EC" id="2.7.11.22"/>
    </reaction>
</comment>
<proteinExistence type="inferred from homology"/>
<keyword evidence="7 10" id="KW-0067">ATP-binding</keyword>
<keyword evidence="5 10" id="KW-0547">Nucleotide-binding</keyword>
<dbReference type="GO" id="GO:0007165">
    <property type="term" value="P:signal transduction"/>
    <property type="evidence" value="ECO:0007669"/>
    <property type="project" value="TreeGrafter"/>
</dbReference>
<keyword evidence="3 11" id="KW-0723">Serine/threonine-protein kinase</keyword>
<evidence type="ECO:0000256" key="7">
    <source>
        <dbReference type="ARBA" id="ARBA00022840"/>
    </source>
</evidence>
<organism evidence="13">
    <name type="scientific">Paramoeba aestuarina</name>
    <dbReference type="NCBI Taxonomy" id="180227"/>
    <lineage>
        <taxon>Eukaryota</taxon>
        <taxon>Amoebozoa</taxon>
        <taxon>Discosea</taxon>
        <taxon>Flabellinia</taxon>
        <taxon>Dactylopodida</taxon>
        <taxon>Paramoebidae</taxon>
        <taxon>Paramoeba</taxon>
    </lineage>
</organism>
<dbReference type="InterPro" id="IPR008271">
    <property type="entry name" value="Ser/Thr_kinase_AS"/>
</dbReference>
<dbReference type="Gene3D" id="3.30.200.20">
    <property type="entry name" value="Phosphorylase Kinase, domain 1"/>
    <property type="match status" value="1"/>
</dbReference>
<keyword evidence="6" id="KW-0418">Kinase</keyword>
<dbReference type="InterPro" id="IPR017441">
    <property type="entry name" value="Protein_kinase_ATP_BS"/>
</dbReference>
<dbReference type="GO" id="GO:0000082">
    <property type="term" value="P:G1/S transition of mitotic cell cycle"/>
    <property type="evidence" value="ECO:0007669"/>
    <property type="project" value="TreeGrafter"/>
</dbReference>
<dbReference type="SMART" id="SM00220">
    <property type="entry name" value="S_TKc"/>
    <property type="match status" value="1"/>
</dbReference>
<feature type="binding site" evidence="10">
    <location>
        <position position="42"/>
    </location>
    <ligand>
        <name>ATP</name>
        <dbReference type="ChEBI" id="CHEBI:30616"/>
    </ligand>
</feature>
<dbReference type="PANTHER" id="PTHR24056">
    <property type="entry name" value="CELL DIVISION PROTEIN KINASE"/>
    <property type="match status" value="1"/>
</dbReference>
<dbReference type="PROSITE" id="PS00108">
    <property type="entry name" value="PROTEIN_KINASE_ST"/>
    <property type="match status" value="1"/>
</dbReference>
<evidence type="ECO:0000256" key="3">
    <source>
        <dbReference type="ARBA" id="ARBA00022527"/>
    </source>
</evidence>
<dbReference type="EMBL" id="HBKR01000107">
    <property type="protein sequence ID" value="CAE2262686.1"/>
    <property type="molecule type" value="Transcribed_RNA"/>
</dbReference>
<name>A0A7S4JG78_9EUKA</name>
<sequence length="307" mass="35548">MAQRKEPVQQRYQLLDKLGEGTYGIVYKAFDNKTQNVIAIKKIRLDMEDEGVPPTAIREISLLKELCRHPNIVSLHDVIHKGQRLCLVFEFLPNDLKAYMENHHLGPDLVKKWTYQLIAGINFCHSRRILHRDLKPPNLLIDSNNNMKLGDFGLARAFGVPMREYTHEVVTLWYRAPEVLLGTKHYSTPLDIWSIGCIMAEMASMTPLFTGDSEIDQLYKIFCILGTPTEETWPGVTELPDFKAFFPRWTPKVLSESIQGLTPNLNKAGLDLLDELLRYHPADRISARRALNHEWFKDLPHEYRVEW</sequence>
<dbReference type="GO" id="GO:0004693">
    <property type="term" value="F:cyclin-dependent protein serine/threonine kinase activity"/>
    <property type="evidence" value="ECO:0007669"/>
    <property type="project" value="UniProtKB-EC"/>
</dbReference>
<dbReference type="InterPro" id="IPR000719">
    <property type="entry name" value="Prot_kinase_dom"/>
</dbReference>
<dbReference type="PANTHER" id="PTHR24056:SF254">
    <property type="entry name" value="CYCLIN-DEPENDENT KINASE 2"/>
    <property type="match status" value="1"/>
</dbReference>
<reference evidence="13" key="1">
    <citation type="submission" date="2021-01" db="EMBL/GenBank/DDBJ databases">
        <authorList>
            <person name="Corre E."/>
            <person name="Pelletier E."/>
            <person name="Niang G."/>
            <person name="Scheremetjew M."/>
            <person name="Finn R."/>
            <person name="Kale V."/>
            <person name="Holt S."/>
            <person name="Cochrane G."/>
            <person name="Meng A."/>
            <person name="Brown T."/>
            <person name="Cohen L."/>
        </authorList>
    </citation>
    <scope>NUCLEOTIDE SEQUENCE</scope>
    <source>
        <strain evidence="13">SoJaBio B1-5/56/2</strain>
    </source>
</reference>
<dbReference type="GO" id="GO:0030332">
    <property type="term" value="F:cyclin binding"/>
    <property type="evidence" value="ECO:0007669"/>
    <property type="project" value="TreeGrafter"/>
</dbReference>
<dbReference type="GO" id="GO:0005524">
    <property type="term" value="F:ATP binding"/>
    <property type="evidence" value="ECO:0007669"/>
    <property type="project" value="UniProtKB-UniRule"/>
</dbReference>
<dbReference type="InterPro" id="IPR050108">
    <property type="entry name" value="CDK"/>
</dbReference>
<comment type="catalytic activity">
    <reaction evidence="8">
        <text>L-threonyl-[protein] + ATP = O-phospho-L-threonyl-[protein] + ADP + H(+)</text>
        <dbReference type="Rhea" id="RHEA:46608"/>
        <dbReference type="Rhea" id="RHEA-COMP:11060"/>
        <dbReference type="Rhea" id="RHEA-COMP:11605"/>
        <dbReference type="ChEBI" id="CHEBI:15378"/>
        <dbReference type="ChEBI" id="CHEBI:30013"/>
        <dbReference type="ChEBI" id="CHEBI:30616"/>
        <dbReference type="ChEBI" id="CHEBI:61977"/>
        <dbReference type="ChEBI" id="CHEBI:456216"/>
        <dbReference type="EC" id="2.7.11.22"/>
    </reaction>
</comment>
<dbReference type="EC" id="2.7.11.22" evidence="2"/>
<gene>
    <name evidence="13" type="ORF">NAES01612_LOCUS62</name>
</gene>
<dbReference type="FunFam" id="1.10.510.10:FF:000706">
    <property type="entry name" value="Cyclin-dependent kinase 1"/>
    <property type="match status" value="1"/>
</dbReference>
<dbReference type="GO" id="GO:0010389">
    <property type="term" value="P:regulation of G2/M transition of mitotic cell cycle"/>
    <property type="evidence" value="ECO:0007669"/>
    <property type="project" value="TreeGrafter"/>
</dbReference>
<dbReference type="InterPro" id="IPR011009">
    <property type="entry name" value="Kinase-like_dom_sf"/>
</dbReference>
<dbReference type="GO" id="GO:0010468">
    <property type="term" value="P:regulation of gene expression"/>
    <property type="evidence" value="ECO:0007669"/>
    <property type="project" value="TreeGrafter"/>
</dbReference>
<feature type="domain" description="Protein kinase" evidence="12">
    <location>
        <begin position="12"/>
        <end position="296"/>
    </location>
</feature>
<dbReference type="Gene3D" id="1.10.510.10">
    <property type="entry name" value="Transferase(Phosphotransferase) domain 1"/>
    <property type="match status" value="1"/>
</dbReference>
<evidence type="ECO:0000256" key="8">
    <source>
        <dbReference type="ARBA" id="ARBA00047811"/>
    </source>
</evidence>
<dbReference type="FunFam" id="3.30.200.20:FF:000375">
    <property type="entry name" value="Cell division related protein kinase 2"/>
    <property type="match status" value="1"/>
</dbReference>
<evidence type="ECO:0000256" key="5">
    <source>
        <dbReference type="ARBA" id="ARBA00022741"/>
    </source>
</evidence>
<dbReference type="GO" id="GO:0005634">
    <property type="term" value="C:nucleus"/>
    <property type="evidence" value="ECO:0007669"/>
    <property type="project" value="TreeGrafter"/>
</dbReference>
<dbReference type="PROSITE" id="PS00107">
    <property type="entry name" value="PROTEIN_KINASE_ATP"/>
    <property type="match status" value="1"/>
</dbReference>
<dbReference type="SUPFAM" id="SSF56112">
    <property type="entry name" value="Protein kinase-like (PK-like)"/>
    <property type="match status" value="1"/>
</dbReference>
<dbReference type="GO" id="GO:0000307">
    <property type="term" value="C:cyclin-dependent protein kinase holoenzyme complex"/>
    <property type="evidence" value="ECO:0007669"/>
    <property type="project" value="TreeGrafter"/>
</dbReference>
<evidence type="ECO:0000256" key="2">
    <source>
        <dbReference type="ARBA" id="ARBA00012425"/>
    </source>
</evidence>
<evidence type="ECO:0000256" key="10">
    <source>
        <dbReference type="PROSITE-ProRule" id="PRU10141"/>
    </source>
</evidence>
<protein>
    <recommendedName>
        <fullName evidence="2">cyclin-dependent kinase</fullName>
        <ecNumber evidence="2">2.7.11.22</ecNumber>
    </recommendedName>
</protein>
<evidence type="ECO:0000256" key="4">
    <source>
        <dbReference type="ARBA" id="ARBA00022679"/>
    </source>
</evidence>